<dbReference type="EMBL" id="KI546154">
    <property type="protein sequence ID" value="EST42776.1"/>
    <property type="molecule type" value="Genomic_DNA"/>
</dbReference>
<organism evidence="1">
    <name type="scientific">Spironucleus salmonicida</name>
    <dbReference type="NCBI Taxonomy" id="348837"/>
    <lineage>
        <taxon>Eukaryota</taxon>
        <taxon>Metamonada</taxon>
        <taxon>Diplomonadida</taxon>
        <taxon>Hexamitidae</taxon>
        <taxon>Hexamitinae</taxon>
        <taxon>Spironucleus</taxon>
    </lineage>
</organism>
<dbReference type="VEuPathDB" id="GiardiaDB:SS50377_28090"/>
<reference evidence="1" key="1">
    <citation type="journal article" date="2014" name="PLoS Genet.">
        <title>The Genome of Spironucleus salmonicida Highlights a Fish Pathogen Adapted to Fluctuating Environments.</title>
        <authorList>
            <person name="Xu F."/>
            <person name="Jerlstrom-Hultqvist J."/>
            <person name="Einarsson E."/>
            <person name="Astvaldsson A."/>
            <person name="Svard S.G."/>
            <person name="Andersson J.O."/>
        </authorList>
    </citation>
    <scope>NUCLEOTIDE SEQUENCE</scope>
</reference>
<gene>
    <name evidence="1" type="ORF">SS50377_17542</name>
</gene>
<proteinExistence type="predicted"/>
<dbReference type="AlphaFoldDB" id="V6LGH1"/>
<name>V6LGH1_9EUKA</name>
<accession>V6LGH1</accession>
<protein>
    <submittedName>
        <fullName evidence="1">Uncharacterized protein</fullName>
    </submittedName>
</protein>
<evidence type="ECO:0000313" key="1">
    <source>
        <dbReference type="EMBL" id="EST42776.1"/>
    </source>
</evidence>
<sequence length="194" mass="22556">MSFRIWGIECSSLIRDYSLFSFILYVDSDFQRYQLAGADSTILESWPVLAKNVQKRTLYVSAPIPINASMYDNQYFRGFFMVSSEALKNLLPVNVNYSASRYDRKAYNRIVQNYDEFSIDNFLHNKVEYVVQLLNGYLLQVSNRIILKHAYRTSVCLKQLCVNISKLPTFIAQKAMQNEWIARIVNTIMQVNTG</sequence>